<dbReference type="EMBL" id="ML121574">
    <property type="protein sequence ID" value="RPB20325.1"/>
    <property type="molecule type" value="Genomic_DNA"/>
</dbReference>
<evidence type="ECO:0000313" key="2">
    <source>
        <dbReference type="Proteomes" id="UP000267821"/>
    </source>
</evidence>
<gene>
    <name evidence="1" type="ORF">L211DRAFT_841841</name>
</gene>
<evidence type="ECO:0000313" key="1">
    <source>
        <dbReference type="EMBL" id="RPB20325.1"/>
    </source>
</evidence>
<accession>A0A3N4LQQ1</accession>
<organism evidence="1 2">
    <name type="scientific">Terfezia boudieri ATCC MYA-4762</name>
    <dbReference type="NCBI Taxonomy" id="1051890"/>
    <lineage>
        <taxon>Eukaryota</taxon>
        <taxon>Fungi</taxon>
        <taxon>Dikarya</taxon>
        <taxon>Ascomycota</taxon>
        <taxon>Pezizomycotina</taxon>
        <taxon>Pezizomycetes</taxon>
        <taxon>Pezizales</taxon>
        <taxon>Pezizaceae</taxon>
        <taxon>Terfezia</taxon>
    </lineage>
</organism>
<dbReference type="InParanoid" id="A0A3N4LQQ1"/>
<protein>
    <submittedName>
        <fullName evidence="1">Uncharacterized protein</fullName>
    </submittedName>
</protein>
<proteinExistence type="predicted"/>
<keyword evidence="2" id="KW-1185">Reference proteome</keyword>
<name>A0A3N4LQQ1_9PEZI</name>
<dbReference type="Proteomes" id="UP000267821">
    <property type="component" value="Unassembled WGS sequence"/>
</dbReference>
<sequence>MDCTKPDLIAASMPDLGMAPLLMLATICTAAWESERIMILLAASLSEASCIAWSSPSATVAESP</sequence>
<reference evidence="1 2" key="1">
    <citation type="journal article" date="2018" name="Nat. Ecol. Evol.">
        <title>Pezizomycetes genomes reveal the molecular basis of ectomycorrhizal truffle lifestyle.</title>
        <authorList>
            <person name="Murat C."/>
            <person name="Payen T."/>
            <person name="Noel B."/>
            <person name="Kuo A."/>
            <person name="Morin E."/>
            <person name="Chen J."/>
            <person name="Kohler A."/>
            <person name="Krizsan K."/>
            <person name="Balestrini R."/>
            <person name="Da Silva C."/>
            <person name="Montanini B."/>
            <person name="Hainaut M."/>
            <person name="Levati E."/>
            <person name="Barry K.W."/>
            <person name="Belfiori B."/>
            <person name="Cichocki N."/>
            <person name="Clum A."/>
            <person name="Dockter R.B."/>
            <person name="Fauchery L."/>
            <person name="Guy J."/>
            <person name="Iotti M."/>
            <person name="Le Tacon F."/>
            <person name="Lindquist E.A."/>
            <person name="Lipzen A."/>
            <person name="Malagnac F."/>
            <person name="Mello A."/>
            <person name="Molinier V."/>
            <person name="Miyauchi S."/>
            <person name="Poulain J."/>
            <person name="Riccioni C."/>
            <person name="Rubini A."/>
            <person name="Sitrit Y."/>
            <person name="Splivallo R."/>
            <person name="Traeger S."/>
            <person name="Wang M."/>
            <person name="Zifcakova L."/>
            <person name="Wipf D."/>
            <person name="Zambonelli A."/>
            <person name="Paolocci F."/>
            <person name="Nowrousian M."/>
            <person name="Ottonello S."/>
            <person name="Baldrian P."/>
            <person name="Spatafora J.W."/>
            <person name="Henrissat B."/>
            <person name="Nagy L.G."/>
            <person name="Aury J.M."/>
            <person name="Wincker P."/>
            <person name="Grigoriev I.V."/>
            <person name="Bonfante P."/>
            <person name="Martin F.M."/>
        </authorList>
    </citation>
    <scope>NUCLEOTIDE SEQUENCE [LARGE SCALE GENOMIC DNA]</scope>
    <source>
        <strain evidence="1 2">ATCC MYA-4762</strain>
    </source>
</reference>
<dbReference type="AlphaFoldDB" id="A0A3N4LQQ1"/>
<feature type="non-terminal residue" evidence="1">
    <location>
        <position position="64"/>
    </location>
</feature>